<protein>
    <submittedName>
        <fullName evidence="1">Uncharacterized protein</fullName>
    </submittedName>
</protein>
<dbReference type="AlphaFoldDB" id="A0A4Z1KJH4"/>
<gene>
    <name evidence="1" type="ORF">BPOR_1085g00030</name>
</gene>
<proteinExistence type="predicted"/>
<keyword evidence="2" id="KW-1185">Reference proteome</keyword>
<sequence>MLLIWNIFPNCQIVIYEKALSARKLILEKLQNRVIVFTNYDSQKKTTSKRGVHAEGHVGLHTMEPNDIQLIKMIAESAQHNLDPTPRTNYAKTYTAENHVWDLFIGQDNNPTYSDSISTIPNTLDTSAFYLPRITLQPQAIGTVFNLVR</sequence>
<accession>A0A4Z1KJH4</accession>
<evidence type="ECO:0000313" key="2">
    <source>
        <dbReference type="Proteomes" id="UP000297280"/>
    </source>
</evidence>
<dbReference type="EMBL" id="PQXO01001079">
    <property type="protein sequence ID" value="TGO81607.1"/>
    <property type="molecule type" value="Genomic_DNA"/>
</dbReference>
<organism evidence="1 2">
    <name type="scientific">Botrytis porri</name>
    <dbReference type="NCBI Taxonomy" id="87229"/>
    <lineage>
        <taxon>Eukaryota</taxon>
        <taxon>Fungi</taxon>
        <taxon>Dikarya</taxon>
        <taxon>Ascomycota</taxon>
        <taxon>Pezizomycotina</taxon>
        <taxon>Leotiomycetes</taxon>
        <taxon>Helotiales</taxon>
        <taxon>Sclerotiniaceae</taxon>
        <taxon>Botrytis</taxon>
    </lineage>
</organism>
<dbReference type="Proteomes" id="UP000297280">
    <property type="component" value="Unassembled WGS sequence"/>
</dbReference>
<comment type="caution">
    <text evidence="1">The sequence shown here is derived from an EMBL/GenBank/DDBJ whole genome shotgun (WGS) entry which is preliminary data.</text>
</comment>
<reference evidence="1 2" key="1">
    <citation type="submission" date="2017-12" db="EMBL/GenBank/DDBJ databases">
        <title>Comparative genomics of Botrytis spp.</title>
        <authorList>
            <person name="Valero-Jimenez C.A."/>
            <person name="Tapia P."/>
            <person name="Veloso J."/>
            <person name="Silva-Moreno E."/>
            <person name="Staats M."/>
            <person name="Valdes J.H."/>
            <person name="Van Kan J.A.L."/>
        </authorList>
    </citation>
    <scope>NUCLEOTIDE SEQUENCE [LARGE SCALE GENOMIC DNA]</scope>
    <source>
        <strain evidence="1 2">MUCL3349</strain>
    </source>
</reference>
<name>A0A4Z1KJH4_9HELO</name>
<evidence type="ECO:0000313" key="1">
    <source>
        <dbReference type="EMBL" id="TGO81607.1"/>
    </source>
</evidence>